<organism evidence="3 4">
    <name type="scientific">Neurospora hispaniola</name>
    <dbReference type="NCBI Taxonomy" id="588809"/>
    <lineage>
        <taxon>Eukaryota</taxon>
        <taxon>Fungi</taxon>
        <taxon>Dikarya</taxon>
        <taxon>Ascomycota</taxon>
        <taxon>Pezizomycotina</taxon>
        <taxon>Sordariomycetes</taxon>
        <taxon>Sordariomycetidae</taxon>
        <taxon>Sordariales</taxon>
        <taxon>Sordariaceae</taxon>
        <taxon>Neurospora</taxon>
    </lineage>
</organism>
<dbReference type="EMBL" id="JAULSX010000014">
    <property type="protein sequence ID" value="KAK3484710.1"/>
    <property type="molecule type" value="Genomic_DNA"/>
</dbReference>
<feature type="binding site" evidence="2">
    <location>
        <position position="127"/>
    </location>
    <ligand>
        <name>a divalent metal cation</name>
        <dbReference type="ChEBI" id="CHEBI:60240"/>
        <label>1</label>
    </ligand>
</feature>
<dbReference type="GO" id="GO:0046872">
    <property type="term" value="F:metal ion binding"/>
    <property type="evidence" value="ECO:0007669"/>
    <property type="project" value="UniProtKB-KW"/>
</dbReference>
<comment type="similarity">
    <text evidence="1">Belongs to the GTP cyclohydrolase I type 2/NIF3 family.</text>
</comment>
<accession>A0AAJ0HYA7</accession>
<name>A0AAJ0HYA7_9PEZI</name>
<proteinExistence type="inferred from homology"/>
<dbReference type="Gene3D" id="3.40.1390.30">
    <property type="entry name" value="NIF3 (NGG1p interacting factor 3)-like"/>
    <property type="match status" value="1"/>
</dbReference>
<gene>
    <name evidence="3" type="ORF">B0T23DRAFT_391329</name>
</gene>
<feature type="binding site" evidence="2">
    <location>
        <position position="165"/>
    </location>
    <ligand>
        <name>a divalent metal cation</name>
        <dbReference type="ChEBI" id="CHEBI:60240"/>
        <label>1</label>
    </ligand>
</feature>
<dbReference type="GeneID" id="87875554"/>
<reference evidence="3 4" key="1">
    <citation type="journal article" date="2023" name="Mol. Phylogenet. Evol.">
        <title>Genome-scale phylogeny and comparative genomics of the fungal order Sordariales.</title>
        <authorList>
            <person name="Hensen N."/>
            <person name="Bonometti L."/>
            <person name="Westerberg I."/>
            <person name="Brannstrom I.O."/>
            <person name="Guillou S."/>
            <person name="Cros-Aarteil S."/>
            <person name="Calhoun S."/>
            <person name="Haridas S."/>
            <person name="Kuo A."/>
            <person name="Mondo S."/>
            <person name="Pangilinan J."/>
            <person name="Riley R."/>
            <person name="LaButti K."/>
            <person name="Andreopoulos B."/>
            <person name="Lipzen A."/>
            <person name="Chen C."/>
            <person name="Yan M."/>
            <person name="Daum C."/>
            <person name="Ng V."/>
            <person name="Clum A."/>
            <person name="Steindorff A."/>
            <person name="Ohm R.A."/>
            <person name="Martin F."/>
            <person name="Silar P."/>
            <person name="Natvig D.O."/>
            <person name="Lalanne C."/>
            <person name="Gautier V."/>
            <person name="Ament-Velasquez S.L."/>
            <person name="Kruys A."/>
            <person name="Hutchinson M.I."/>
            <person name="Powell A.J."/>
            <person name="Barry K."/>
            <person name="Miller A.N."/>
            <person name="Grigoriev I.V."/>
            <person name="Debuchy R."/>
            <person name="Gladieux P."/>
            <person name="Hiltunen Thoren M."/>
            <person name="Johannesson H."/>
        </authorList>
    </citation>
    <scope>NUCLEOTIDE SEQUENCE [LARGE SCALE GENOMIC DNA]</scope>
    <source>
        <strain evidence="3 4">FGSC 10403</strain>
    </source>
</reference>
<dbReference type="AlphaFoldDB" id="A0AAJ0HYA7"/>
<dbReference type="FunFam" id="3.40.1390.30:FF:000001">
    <property type="entry name" value="GTP cyclohydrolase 1 type 2"/>
    <property type="match status" value="1"/>
</dbReference>
<dbReference type="NCBIfam" id="TIGR00486">
    <property type="entry name" value="YbgI_SA1388"/>
    <property type="match status" value="1"/>
</dbReference>
<evidence type="ECO:0000256" key="1">
    <source>
        <dbReference type="ARBA" id="ARBA00006964"/>
    </source>
</evidence>
<feature type="binding site" evidence="2">
    <location>
        <position position="304"/>
    </location>
    <ligand>
        <name>a divalent metal cation</name>
        <dbReference type="ChEBI" id="CHEBI:60240"/>
        <label>1</label>
    </ligand>
</feature>
<sequence length="358" mass="39153">MSAGFKIPIRIASRISTKPLALPYKPSILLSGYFKRGYCQNININPTITMTSTLESPQFTKRVVAAMRALYPEQLADKAWDNVGLLQENIAVAGQDVPQTVLLTNDLTVAVAEEAIRKRASVIVSYHPFIFRGLKSVTLADPQQRILLQLAQANIAVYSPHTAVDAAPGGMNDWLADMLDGHGVETKRSICQPISSSITASLPPAFFNSGYGRLVELGHPVYLGNIIKAYAEGLGGLNHIMIAAPKDKKVTTIRSVGICAGSGADVLKNCDADMIVTGEMTHHYALALTMKGKVVMTVFHSNSERKFLKKRLQPQLQAQLEKEGVKHPEVLVSEEDADPFEIWDVRKMPAWAFGKDSE</sequence>
<feature type="binding site" evidence="2">
    <location>
        <position position="300"/>
    </location>
    <ligand>
        <name>a divalent metal cation</name>
        <dbReference type="ChEBI" id="CHEBI:60240"/>
        <label>1</label>
    </ligand>
</feature>
<dbReference type="GO" id="GO:0005739">
    <property type="term" value="C:mitochondrion"/>
    <property type="evidence" value="ECO:0007669"/>
    <property type="project" value="TreeGrafter"/>
</dbReference>
<dbReference type="PANTHER" id="PTHR13799:SF13">
    <property type="entry name" value="NIF3-LIKE PROTEIN 1"/>
    <property type="match status" value="1"/>
</dbReference>
<dbReference type="RefSeq" id="XP_062687804.1">
    <property type="nucleotide sequence ID" value="XM_062837932.1"/>
</dbReference>
<dbReference type="Pfam" id="PF01784">
    <property type="entry name" value="DUF34_NIF3"/>
    <property type="match status" value="1"/>
</dbReference>
<evidence type="ECO:0000256" key="2">
    <source>
        <dbReference type="PIRSR" id="PIRSR602678-1"/>
    </source>
</evidence>
<dbReference type="SUPFAM" id="SSF102705">
    <property type="entry name" value="NIF3 (NGG1p interacting factor 3)-like"/>
    <property type="match status" value="1"/>
</dbReference>
<keyword evidence="2" id="KW-0479">Metal-binding</keyword>
<evidence type="ECO:0000313" key="4">
    <source>
        <dbReference type="Proteomes" id="UP001285908"/>
    </source>
</evidence>
<dbReference type="InterPro" id="IPR002678">
    <property type="entry name" value="DUF34/NIF3"/>
</dbReference>
<dbReference type="Proteomes" id="UP001285908">
    <property type="component" value="Unassembled WGS sequence"/>
</dbReference>
<protein>
    <submittedName>
        <fullName evidence="3">GTP cyclohydrolase 1 type 2/Nif3</fullName>
    </submittedName>
</protein>
<comment type="caution">
    <text evidence="3">The sequence shown here is derived from an EMBL/GenBank/DDBJ whole genome shotgun (WGS) entry which is preliminary data.</text>
</comment>
<dbReference type="PANTHER" id="PTHR13799">
    <property type="entry name" value="NGG1 INTERACTING FACTOR 3"/>
    <property type="match status" value="1"/>
</dbReference>
<dbReference type="InterPro" id="IPR036069">
    <property type="entry name" value="DUF34/NIF3_sf"/>
</dbReference>
<keyword evidence="4" id="KW-1185">Reference proteome</keyword>
<evidence type="ECO:0000313" key="3">
    <source>
        <dbReference type="EMBL" id="KAK3484710.1"/>
    </source>
</evidence>